<feature type="compositionally biased region" description="Low complexity" evidence="1">
    <location>
        <begin position="438"/>
        <end position="448"/>
    </location>
</feature>
<dbReference type="EMBL" id="JAACJP010000022">
    <property type="protein sequence ID" value="KAF5377883.1"/>
    <property type="molecule type" value="Genomic_DNA"/>
</dbReference>
<protein>
    <recommendedName>
        <fullName evidence="4">CN hydrolase domain-containing protein</fullName>
    </recommendedName>
</protein>
<dbReference type="InterPro" id="IPR039703">
    <property type="entry name" value="Nta1"/>
</dbReference>
<evidence type="ECO:0008006" key="4">
    <source>
        <dbReference type="Google" id="ProtNLM"/>
    </source>
</evidence>
<evidence type="ECO:0000313" key="2">
    <source>
        <dbReference type="EMBL" id="KAF5377883.1"/>
    </source>
</evidence>
<dbReference type="GO" id="GO:0070773">
    <property type="term" value="F:protein-N-terminal glutamine amidohydrolase activity"/>
    <property type="evidence" value="ECO:0007669"/>
    <property type="project" value="InterPro"/>
</dbReference>
<dbReference type="PANTHER" id="PTHR11750:SF26">
    <property type="entry name" value="PROTEIN N-TERMINAL AMIDASE"/>
    <property type="match status" value="1"/>
</dbReference>
<feature type="region of interest" description="Disordered" evidence="1">
    <location>
        <begin position="373"/>
        <end position="406"/>
    </location>
</feature>
<dbReference type="InterPro" id="IPR036526">
    <property type="entry name" value="C-N_Hydrolase_sf"/>
</dbReference>
<dbReference type="GO" id="GO:0008418">
    <property type="term" value="F:protein-N-terminal asparagine amidohydrolase activity"/>
    <property type="evidence" value="ECO:0007669"/>
    <property type="project" value="InterPro"/>
</dbReference>
<accession>A0A8H5H6V8</accession>
<feature type="compositionally biased region" description="Acidic residues" evidence="1">
    <location>
        <begin position="449"/>
        <end position="466"/>
    </location>
</feature>
<gene>
    <name evidence="2" type="ORF">D9615_006678</name>
</gene>
<feature type="compositionally biased region" description="Basic and acidic residues" evidence="1">
    <location>
        <begin position="383"/>
        <end position="406"/>
    </location>
</feature>
<dbReference type="Proteomes" id="UP000565441">
    <property type="component" value="Unassembled WGS sequence"/>
</dbReference>
<name>A0A8H5H6V8_9AGAR</name>
<evidence type="ECO:0000256" key="1">
    <source>
        <dbReference type="SAM" id="MobiDB-lite"/>
    </source>
</evidence>
<feature type="region of interest" description="Disordered" evidence="1">
    <location>
        <begin position="433"/>
        <end position="470"/>
    </location>
</feature>
<evidence type="ECO:0000313" key="3">
    <source>
        <dbReference type="Proteomes" id="UP000565441"/>
    </source>
</evidence>
<dbReference type="SUPFAM" id="SSF56317">
    <property type="entry name" value="Carbon-nitrogen hydrolase"/>
    <property type="match status" value="1"/>
</dbReference>
<sequence length="524" mass="57097">MRPTYSQTATRYFVGVQQLQSQHSGNQFNTARPVRSTFTRIFRDLRSGMTIPTPRGVGATATRTPLRIAVVQFCPKFGQVEANIAKAPNEDDPTNAGFNHTPLTCSVSLKWHSPVKYILLTSPIVLYPRTSPLTSTSIASGYVFDSAKAIAPYLEEPRTGPTSQFCQEIAKTLGCYVAGGYPERLGAEERASSSEAKPGPELDAEGVSKGSLAGGMEIPPVDGALDVAQAHSSDTLDAVPTKVLPRVQVGANSAVIYGPSGEWVGGYRKTNLYETDMTWAKPGTGFATFSLPLAQTPSSSPLDAPNSDVVSHKLDITLGICMDLNPHPPAMWTSSTGPFELADHCAKNRSRVLVLLNAWLFSGLGEDGELQNYDKEDEEEQDKDSHGDADEGHEVSKEEVDDGRLDDSEPDWYTLRYWTARLRPLWRRDGRRRGSNETVVSGSTNGSEGNEEEAAEQAVEDEDEDEKPPHETLVVVCNRTGKENGKIFAGSSAIFSMRAGSGRPKLLDMMGRREEGVRVWNLLV</sequence>
<dbReference type="AlphaFoldDB" id="A0A8H5H6V8"/>
<feature type="region of interest" description="Disordered" evidence="1">
    <location>
        <begin position="187"/>
        <end position="215"/>
    </location>
</feature>
<dbReference type="OrthoDB" id="201515at2759"/>
<dbReference type="Gene3D" id="3.60.110.10">
    <property type="entry name" value="Carbon-nitrogen hydrolase"/>
    <property type="match status" value="1"/>
</dbReference>
<organism evidence="2 3">
    <name type="scientific">Tricholomella constricta</name>
    <dbReference type="NCBI Taxonomy" id="117010"/>
    <lineage>
        <taxon>Eukaryota</taxon>
        <taxon>Fungi</taxon>
        <taxon>Dikarya</taxon>
        <taxon>Basidiomycota</taxon>
        <taxon>Agaricomycotina</taxon>
        <taxon>Agaricomycetes</taxon>
        <taxon>Agaricomycetidae</taxon>
        <taxon>Agaricales</taxon>
        <taxon>Tricholomatineae</taxon>
        <taxon>Lyophyllaceae</taxon>
        <taxon>Tricholomella</taxon>
    </lineage>
</organism>
<proteinExistence type="predicted"/>
<dbReference type="GO" id="GO:0030163">
    <property type="term" value="P:protein catabolic process"/>
    <property type="evidence" value="ECO:0007669"/>
    <property type="project" value="TreeGrafter"/>
</dbReference>
<reference evidence="2 3" key="1">
    <citation type="journal article" date="2020" name="ISME J.">
        <title>Uncovering the hidden diversity of litter-decomposition mechanisms in mushroom-forming fungi.</title>
        <authorList>
            <person name="Floudas D."/>
            <person name="Bentzer J."/>
            <person name="Ahren D."/>
            <person name="Johansson T."/>
            <person name="Persson P."/>
            <person name="Tunlid A."/>
        </authorList>
    </citation>
    <scope>NUCLEOTIDE SEQUENCE [LARGE SCALE GENOMIC DNA]</scope>
    <source>
        <strain evidence="2 3">CBS 661.87</strain>
    </source>
</reference>
<dbReference type="PANTHER" id="PTHR11750">
    <property type="entry name" value="PROTEIN N-TERMINAL AMIDASE"/>
    <property type="match status" value="1"/>
</dbReference>
<comment type="caution">
    <text evidence="2">The sequence shown here is derived from an EMBL/GenBank/DDBJ whole genome shotgun (WGS) entry which is preliminary data.</text>
</comment>
<keyword evidence="3" id="KW-1185">Reference proteome</keyword>